<reference evidence="1" key="1">
    <citation type="submission" date="2018-05" db="EMBL/GenBank/DDBJ databases">
        <authorList>
            <person name="Lanie J.A."/>
            <person name="Ng W.-L."/>
            <person name="Kazmierczak K.M."/>
            <person name="Andrzejewski T.M."/>
            <person name="Davidsen T.M."/>
            <person name="Wayne K.J."/>
            <person name="Tettelin H."/>
            <person name="Glass J.I."/>
            <person name="Rusch D."/>
            <person name="Podicherti R."/>
            <person name="Tsui H.-C.T."/>
            <person name="Winkler M.E."/>
        </authorList>
    </citation>
    <scope>NUCLEOTIDE SEQUENCE</scope>
</reference>
<protein>
    <submittedName>
        <fullName evidence="1">Uncharacterized protein</fullName>
    </submittedName>
</protein>
<feature type="non-terminal residue" evidence="1">
    <location>
        <position position="45"/>
    </location>
</feature>
<accession>A0A383DDU2</accession>
<organism evidence="1">
    <name type="scientific">marine metagenome</name>
    <dbReference type="NCBI Taxonomy" id="408172"/>
    <lineage>
        <taxon>unclassified sequences</taxon>
        <taxon>metagenomes</taxon>
        <taxon>ecological metagenomes</taxon>
    </lineage>
</organism>
<evidence type="ECO:0000313" key="1">
    <source>
        <dbReference type="EMBL" id="SVE42652.1"/>
    </source>
</evidence>
<proteinExistence type="predicted"/>
<dbReference type="EMBL" id="UINC01216492">
    <property type="protein sequence ID" value="SVE42652.1"/>
    <property type="molecule type" value="Genomic_DNA"/>
</dbReference>
<dbReference type="AlphaFoldDB" id="A0A383DDU2"/>
<gene>
    <name evidence="1" type="ORF">METZ01_LOCUS495506</name>
</gene>
<name>A0A383DDU2_9ZZZZ</name>
<sequence>MKTANTAFTRDAEAPAMIAAQKNLDLAIERDGKLFAGVHKIIDMW</sequence>